<reference evidence="3" key="1">
    <citation type="submission" date="2020-09" db="EMBL/GenBank/DDBJ databases">
        <title>Pelobacter alkaliphilus sp. nov., a novel anaerobic arsenate-reducing bacterium from terrestrial mud volcano.</title>
        <authorList>
            <person name="Khomyakova M.A."/>
            <person name="Merkel A.Y."/>
            <person name="Slobodkin A.I."/>
        </authorList>
    </citation>
    <scope>NUCLEOTIDE SEQUENCE</scope>
    <source>
        <strain evidence="3">M08fum</strain>
    </source>
</reference>
<evidence type="ECO:0000313" key="4">
    <source>
        <dbReference type="Proteomes" id="UP000632828"/>
    </source>
</evidence>
<evidence type="ECO:0000256" key="1">
    <source>
        <dbReference type="SAM" id="Phobius"/>
    </source>
</evidence>
<dbReference type="InterPro" id="IPR032816">
    <property type="entry name" value="VTT_dom"/>
</dbReference>
<dbReference type="Proteomes" id="UP000632828">
    <property type="component" value="Unassembled WGS sequence"/>
</dbReference>
<keyword evidence="1" id="KW-0472">Membrane</keyword>
<dbReference type="AlphaFoldDB" id="A0A8J6UQY9"/>
<feature type="transmembrane region" description="Helical" evidence="1">
    <location>
        <begin position="43"/>
        <end position="63"/>
    </location>
</feature>
<proteinExistence type="predicted"/>
<accession>A0A8J6UQY9</accession>
<dbReference type="InterPro" id="IPR051311">
    <property type="entry name" value="DedA_domain"/>
</dbReference>
<comment type="caution">
    <text evidence="3">The sequence shown here is derived from an EMBL/GenBank/DDBJ whole genome shotgun (WGS) entry which is preliminary data.</text>
</comment>
<dbReference type="PANTHER" id="PTHR42709">
    <property type="entry name" value="ALKALINE PHOSPHATASE LIKE PROTEIN"/>
    <property type="match status" value="1"/>
</dbReference>
<dbReference type="Pfam" id="PF09335">
    <property type="entry name" value="VTT_dom"/>
    <property type="match status" value="1"/>
</dbReference>
<sequence length="151" mass="16669">MPDIAFEHTYVALLIVSFLAATLLPLGSEWLLVALLLGGKSPFLVVVIATIGNTLGGATNYLLGRWGSTWLIRKVLRITPEQQHRAESWFTRYGSLSLLLSWLPVVGDPLCLVAGTLRTSLSRFFILVTTGKALRYISLTWLTLRGSELLL</sequence>
<evidence type="ECO:0000313" key="3">
    <source>
        <dbReference type="EMBL" id="MBD1400081.1"/>
    </source>
</evidence>
<dbReference type="PANTHER" id="PTHR42709:SF4">
    <property type="entry name" value="INNER MEMBRANE PROTEIN YQAA"/>
    <property type="match status" value="1"/>
</dbReference>
<feature type="transmembrane region" description="Helical" evidence="1">
    <location>
        <begin position="12"/>
        <end position="37"/>
    </location>
</feature>
<protein>
    <submittedName>
        <fullName evidence="3">DedA family protein</fullName>
    </submittedName>
</protein>
<dbReference type="EMBL" id="JACWUN010000004">
    <property type="protein sequence ID" value="MBD1400081.1"/>
    <property type="molecule type" value="Genomic_DNA"/>
</dbReference>
<evidence type="ECO:0000259" key="2">
    <source>
        <dbReference type="Pfam" id="PF09335"/>
    </source>
</evidence>
<organism evidence="3 4">
    <name type="scientific">Pelovirga terrestris</name>
    <dbReference type="NCBI Taxonomy" id="2771352"/>
    <lineage>
        <taxon>Bacteria</taxon>
        <taxon>Pseudomonadati</taxon>
        <taxon>Thermodesulfobacteriota</taxon>
        <taxon>Desulfuromonadia</taxon>
        <taxon>Geobacterales</taxon>
        <taxon>Geobacteraceae</taxon>
        <taxon>Pelovirga</taxon>
    </lineage>
</organism>
<feature type="domain" description="VTT" evidence="2">
    <location>
        <begin position="29"/>
        <end position="137"/>
    </location>
</feature>
<gene>
    <name evidence="3" type="ORF">ICT70_05280</name>
</gene>
<keyword evidence="1" id="KW-0812">Transmembrane</keyword>
<keyword evidence="1" id="KW-1133">Transmembrane helix</keyword>
<dbReference type="RefSeq" id="WP_191154347.1">
    <property type="nucleotide sequence ID" value="NZ_JACWUN010000004.1"/>
</dbReference>
<keyword evidence="4" id="KW-1185">Reference proteome</keyword>
<name>A0A8J6UQY9_9BACT</name>